<dbReference type="GO" id="GO:0007519">
    <property type="term" value="P:skeletal muscle tissue development"/>
    <property type="evidence" value="ECO:0007669"/>
    <property type="project" value="Ensembl"/>
</dbReference>
<dbReference type="GO" id="GO:0016279">
    <property type="term" value="F:protein-lysine N-methyltransferase activity"/>
    <property type="evidence" value="ECO:0007669"/>
    <property type="project" value="Ensembl"/>
</dbReference>
<dbReference type="PANTHER" id="PTHR14614">
    <property type="entry name" value="HEPATOCELLULAR CARCINOMA-ASSOCIATED ANTIGEN"/>
    <property type="match status" value="1"/>
</dbReference>
<dbReference type="OrthoDB" id="413520at2759"/>
<dbReference type="GO" id="GO:0005737">
    <property type="term" value="C:cytoplasm"/>
    <property type="evidence" value="ECO:0007669"/>
    <property type="project" value="Ensembl"/>
</dbReference>
<dbReference type="RefSeq" id="XP_015706968.1">
    <property type="nucleotide sequence ID" value="XM_015851482.2"/>
</dbReference>
<dbReference type="GO" id="GO:0031072">
    <property type="term" value="F:heat shock protein binding"/>
    <property type="evidence" value="ECO:0007669"/>
    <property type="project" value="Ensembl"/>
</dbReference>
<evidence type="ECO:0000313" key="3">
    <source>
        <dbReference type="Ensembl" id="ENSCJPP00005019769.1"/>
    </source>
</evidence>
<name>A0A8C2TXF5_COTJA</name>
<dbReference type="GO" id="GO:0071549">
    <property type="term" value="P:cellular response to dexamethasone stimulus"/>
    <property type="evidence" value="ECO:0007669"/>
    <property type="project" value="Ensembl"/>
</dbReference>
<dbReference type="GO" id="GO:0010880">
    <property type="term" value="P:regulation of release of sequestered calcium ion into cytosol by sarcoplasmic reticulum"/>
    <property type="evidence" value="ECO:0007669"/>
    <property type="project" value="Ensembl"/>
</dbReference>
<organism evidence="3 4">
    <name type="scientific">Coturnix japonica</name>
    <name type="common">Japanese quail</name>
    <name type="synonym">Coturnix coturnix japonica</name>
    <dbReference type="NCBI Taxonomy" id="93934"/>
    <lineage>
        <taxon>Eukaryota</taxon>
        <taxon>Metazoa</taxon>
        <taxon>Chordata</taxon>
        <taxon>Craniata</taxon>
        <taxon>Vertebrata</taxon>
        <taxon>Euteleostomi</taxon>
        <taxon>Archelosauria</taxon>
        <taxon>Archosauria</taxon>
        <taxon>Dinosauria</taxon>
        <taxon>Saurischia</taxon>
        <taxon>Theropoda</taxon>
        <taxon>Coelurosauria</taxon>
        <taxon>Aves</taxon>
        <taxon>Neognathae</taxon>
        <taxon>Galloanserae</taxon>
        <taxon>Galliformes</taxon>
        <taxon>Phasianidae</taxon>
        <taxon>Perdicinae</taxon>
        <taxon>Coturnix</taxon>
    </lineage>
</organism>
<dbReference type="Ensembl" id="ENSCJPT00005027346.1">
    <property type="protein sequence ID" value="ENSCJPP00005019769.1"/>
    <property type="gene ID" value="ENSCJPG00005016000.1"/>
</dbReference>
<dbReference type="Pfam" id="PF10294">
    <property type="entry name" value="Methyltransf_16"/>
    <property type="match status" value="1"/>
</dbReference>
<protein>
    <submittedName>
        <fullName evidence="3">Methyltransferase 21C, AARS1 lysine</fullName>
    </submittedName>
</protein>
<dbReference type="InterPro" id="IPR019410">
    <property type="entry name" value="Methyltransf_16"/>
</dbReference>
<dbReference type="SUPFAM" id="SSF53335">
    <property type="entry name" value="S-adenosyl-L-methionine-dependent methyltransferases"/>
    <property type="match status" value="1"/>
</dbReference>
<dbReference type="AlphaFoldDB" id="A0A8C2TXF5"/>
<keyword evidence="2" id="KW-0949">S-adenosyl-L-methionine</keyword>
<dbReference type="CDD" id="cd02440">
    <property type="entry name" value="AdoMet_MTases"/>
    <property type="match status" value="1"/>
</dbReference>
<keyword evidence="4" id="KW-1185">Reference proteome</keyword>
<sequence length="323" mass="35876">MGKRALLTLPGHVAVNNPPAPRGQRGCFQVRGGIKTSGEGIGLREPLSALQHNSSKISAQQLLFPNRMQRAIDCQTVEGEACEEPCDSENCTCSSNCSSTAESNSDSPVILKILQNWAPTVSHYFDKEHYTYAGQRIVIQESIEHYGAVVWPGALALSQYLESNQERFNLKDKKVLEIGAGTGLVSIVASILGAYVTATDLPEVLENLSFNISRNTHNVNTHKPEVRKLVWGERLNEDFPLSTHHYDFILASDVVYHHSALDALLATMVYFCQPGTVLLWANKFRFSTDYEFLEQLCSIFDTSILAEFPESNVKLLKATVREN</sequence>
<dbReference type="GO" id="GO:0032259">
    <property type="term" value="P:methylation"/>
    <property type="evidence" value="ECO:0007669"/>
    <property type="project" value="UniProtKB-KW"/>
</dbReference>
<dbReference type="Gene3D" id="3.40.50.150">
    <property type="entry name" value="Vaccinia Virus protein VP39"/>
    <property type="match status" value="1"/>
</dbReference>
<dbReference type="CTD" id="196541"/>
<gene>
    <name evidence="3" type="primary">METTL21C</name>
</gene>
<dbReference type="Proteomes" id="UP000694412">
    <property type="component" value="Chromosome 1"/>
</dbReference>
<dbReference type="GO" id="GO:0032991">
    <property type="term" value="C:protein-containing complex"/>
    <property type="evidence" value="ECO:0007669"/>
    <property type="project" value="Ensembl"/>
</dbReference>
<reference evidence="3" key="3">
    <citation type="submission" date="2025-09" db="UniProtKB">
        <authorList>
            <consortium name="Ensembl"/>
        </authorList>
    </citation>
    <scope>IDENTIFICATION</scope>
</reference>
<evidence type="ECO:0000313" key="4">
    <source>
        <dbReference type="Proteomes" id="UP000694412"/>
    </source>
</evidence>
<dbReference type="GeneTree" id="ENSGT00940000156596"/>
<accession>A0A8C2TXF5</accession>
<dbReference type="KEGG" id="cjo:107307968"/>
<dbReference type="InterPro" id="IPR029063">
    <property type="entry name" value="SAM-dependent_MTases_sf"/>
</dbReference>
<proteinExistence type="predicted"/>
<reference evidence="3" key="2">
    <citation type="submission" date="2025-08" db="UniProtKB">
        <authorList>
            <consortium name="Ensembl"/>
        </authorList>
    </citation>
    <scope>IDENTIFICATION</scope>
</reference>
<reference evidence="3" key="1">
    <citation type="submission" date="2015-11" db="EMBL/GenBank/DDBJ databases">
        <authorList>
            <consortium name="International Coturnix japonica Genome Analysis Consortium"/>
            <person name="Warren W."/>
            <person name="Burt D.W."/>
            <person name="Antin P.B."/>
            <person name="Lanford R."/>
            <person name="Gros J."/>
            <person name="Wilson R.K."/>
        </authorList>
    </citation>
    <scope>NUCLEOTIDE SEQUENCE [LARGE SCALE GENOMIC DNA]</scope>
</reference>
<evidence type="ECO:0000256" key="1">
    <source>
        <dbReference type="ARBA" id="ARBA00022603"/>
    </source>
</evidence>
<dbReference type="GO" id="GO:0005634">
    <property type="term" value="C:nucleus"/>
    <property type="evidence" value="ECO:0007669"/>
    <property type="project" value="Ensembl"/>
</dbReference>
<dbReference type="GO" id="GO:0008628">
    <property type="term" value="P:hormone-mediated apoptotic signaling pathway"/>
    <property type="evidence" value="ECO:0007669"/>
    <property type="project" value="Ensembl"/>
</dbReference>
<keyword evidence="1" id="KW-0489">Methyltransferase</keyword>
<keyword evidence="1" id="KW-0808">Transferase</keyword>
<dbReference type="GeneID" id="107307968"/>
<evidence type="ECO:0000256" key="2">
    <source>
        <dbReference type="ARBA" id="ARBA00022691"/>
    </source>
</evidence>
<dbReference type="PANTHER" id="PTHR14614:SF13">
    <property type="entry name" value="PROTEIN-LYSINE METHYLTRANSFERASE METTL21C"/>
    <property type="match status" value="1"/>
</dbReference>